<evidence type="ECO:0000313" key="6">
    <source>
        <dbReference type="Proteomes" id="UP000279259"/>
    </source>
</evidence>
<proteinExistence type="inferred from homology"/>
<dbReference type="GO" id="GO:0016829">
    <property type="term" value="F:lyase activity"/>
    <property type="evidence" value="ECO:0007669"/>
    <property type="project" value="InterPro"/>
</dbReference>
<feature type="domain" description="MmgE/PrpD N-terminal" evidence="3">
    <location>
        <begin position="78"/>
        <end position="327"/>
    </location>
</feature>
<keyword evidence="6" id="KW-1185">Reference proteome</keyword>
<evidence type="ECO:0000259" key="4">
    <source>
        <dbReference type="Pfam" id="PF19305"/>
    </source>
</evidence>
<evidence type="ECO:0000256" key="1">
    <source>
        <dbReference type="ARBA" id="ARBA00006174"/>
    </source>
</evidence>
<feature type="region of interest" description="Disordered" evidence="2">
    <location>
        <begin position="37"/>
        <end position="75"/>
    </location>
</feature>
<comment type="caution">
    <text evidence="5">The sequence shown here is derived from an EMBL/GenBank/DDBJ whole genome shotgun (WGS) entry which is preliminary data.</text>
</comment>
<reference evidence="5 6" key="1">
    <citation type="submission" date="2018-11" db="EMBL/GenBank/DDBJ databases">
        <title>Genome sequence of Saitozyma podzolica DSM 27192.</title>
        <authorList>
            <person name="Aliyu H."/>
            <person name="Gorte O."/>
            <person name="Ochsenreither K."/>
        </authorList>
    </citation>
    <scope>NUCLEOTIDE SEQUENCE [LARGE SCALE GENOMIC DNA]</scope>
    <source>
        <strain evidence="5 6">DSM 27192</strain>
    </source>
</reference>
<dbReference type="Pfam" id="PF19305">
    <property type="entry name" value="MmgE_PrpD_C"/>
    <property type="match status" value="1"/>
</dbReference>
<organism evidence="5 6">
    <name type="scientific">Saitozyma podzolica</name>
    <dbReference type="NCBI Taxonomy" id="1890683"/>
    <lineage>
        <taxon>Eukaryota</taxon>
        <taxon>Fungi</taxon>
        <taxon>Dikarya</taxon>
        <taxon>Basidiomycota</taxon>
        <taxon>Agaricomycotina</taxon>
        <taxon>Tremellomycetes</taxon>
        <taxon>Tremellales</taxon>
        <taxon>Trimorphomycetaceae</taxon>
        <taxon>Saitozyma</taxon>
    </lineage>
</organism>
<dbReference type="InterPro" id="IPR045337">
    <property type="entry name" value="MmgE_PrpD_C"/>
</dbReference>
<protein>
    <submittedName>
        <fullName evidence="5">Uncharacterized protein</fullName>
    </submittedName>
</protein>
<feature type="compositionally biased region" description="Low complexity" evidence="2">
    <location>
        <begin position="38"/>
        <end position="48"/>
    </location>
</feature>
<dbReference type="EMBL" id="RSCD01000001">
    <property type="protein sequence ID" value="RSH95747.1"/>
    <property type="molecule type" value="Genomic_DNA"/>
</dbReference>
<dbReference type="STRING" id="1890683.A0A427YXD4"/>
<feature type="domain" description="MmgE/PrpD C-terminal" evidence="4">
    <location>
        <begin position="376"/>
        <end position="537"/>
    </location>
</feature>
<sequence length="553" mass="58584">MTVGRSGASGVTEPLPGPRLETGVPLMKRMKHSLVFNSSTPPAASTAYPPVPSSREVARRSAMTSSSTTPSSASPGRILASFAAQAQSVSLPDVVRSKTLIQILDSLAAISSGSALEAGRQAQTYVRARFPPSAGYPANHYEASVLGTDIRCPVVEAALAMGMAAHADESDDSHETSQTHPGCGVLPAVLAVAQWVGSSGEEFVKAVNLGYEVTIRFGEALVPLTSFAKSSLSNHAVAPLFGAAFACGSLLSFSTNQYLILLNYLAQEASGLTTWRLDKAHTLKSYVFAGMPASNAVKCVLLVHSGWTGAGDVLGGDRNFFDALSGGAAGGGPRIGRVQNGGLGREDGGWGVQTSGLGLNGEEREWKILETDIKKYSVGFPIAAPLAALEEIMARTNAVHSQIRRIEVHYHPDWFAVIGDANAMPDLSLRHCLAATAVDTHLTFAASHDESRMLDPVVVDVGRRINFVPKESGDKFEAVVVVTFADGRKEQARQGRNVRGRIENPMTDAEVETKADELFRSVMSSARAEAAIALAWRLYEKSNLSELVEALGP</sequence>
<dbReference type="AlphaFoldDB" id="A0A427YXD4"/>
<dbReference type="Proteomes" id="UP000279259">
    <property type="component" value="Unassembled WGS sequence"/>
</dbReference>
<dbReference type="SUPFAM" id="SSF103378">
    <property type="entry name" value="2-methylcitrate dehydratase PrpD"/>
    <property type="match status" value="1"/>
</dbReference>
<dbReference type="InterPro" id="IPR042183">
    <property type="entry name" value="MmgE/PrpD_sf_1"/>
</dbReference>
<dbReference type="PANTHER" id="PTHR16943:SF8">
    <property type="entry name" value="2-METHYLCITRATE DEHYDRATASE"/>
    <property type="match status" value="1"/>
</dbReference>
<dbReference type="Gene3D" id="1.10.4100.10">
    <property type="entry name" value="2-methylcitrate dehydratase PrpD"/>
    <property type="match status" value="1"/>
</dbReference>
<evidence type="ECO:0000259" key="3">
    <source>
        <dbReference type="Pfam" id="PF03972"/>
    </source>
</evidence>
<evidence type="ECO:0000256" key="2">
    <source>
        <dbReference type="SAM" id="MobiDB-lite"/>
    </source>
</evidence>
<feature type="region of interest" description="Disordered" evidence="2">
    <location>
        <begin position="1"/>
        <end position="22"/>
    </location>
</feature>
<name>A0A427YXD4_9TREE</name>
<dbReference type="PANTHER" id="PTHR16943">
    <property type="entry name" value="2-METHYLCITRATE DEHYDRATASE-RELATED"/>
    <property type="match status" value="1"/>
</dbReference>
<dbReference type="Gene3D" id="3.30.1330.120">
    <property type="entry name" value="2-methylcitrate dehydratase PrpD"/>
    <property type="match status" value="1"/>
</dbReference>
<accession>A0A427YXD4</accession>
<dbReference type="InterPro" id="IPR042188">
    <property type="entry name" value="MmgE/PrpD_sf_2"/>
</dbReference>
<evidence type="ECO:0000313" key="5">
    <source>
        <dbReference type="EMBL" id="RSH95747.1"/>
    </source>
</evidence>
<dbReference type="OrthoDB" id="10267976at2759"/>
<gene>
    <name evidence="5" type="ORF">EHS25_000839</name>
</gene>
<feature type="compositionally biased region" description="Low complexity" evidence="2">
    <location>
        <begin position="60"/>
        <end position="75"/>
    </location>
</feature>
<dbReference type="Pfam" id="PF03972">
    <property type="entry name" value="MmgE_PrpD_N"/>
    <property type="match status" value="1"/>
</dbReference>
<dbReference type="InterPro" id="IPR005656">
    <property type="entry name" value="MmgE_PrpD"/>
</dbReference>
<comment type="similarity">
    <text evidence="1">Belongs to the PrpD family.</text>
</comment>
<dbReference type="InterPro" id="IPR036148">
    <property type="entry name" value="MmgE/PrpD_sf"/>
</dbReference>
<dbReference type="InterPro" id="IPR045336">
    <property type="entry name" value="MmgE_PrpD_N"/>
</dbReference>